<gene>
    <name evidence="2" type="ORF">GCM10009304_08970</name>
</gene>
<dbReference type="EMBL" id="BMPO01000002">
    <property type="protein sequence ID" value="GGJ85168.1"/>
    <property type="molecule type" value="Genomic_DNA"/>
</dbReference>
<evidence type="ECO:0000256" key="1">
    <source>
        <dbReference type="SAM" id="Phobius"/>
    </source>
</evidence>
<keyword evidence="1" id="KW-0472">Membrane</keyword>
<feature type="transmembrane region" description="Helical" evidence="1">
    <location>
        <begin position="84"/>
        <end position="101"/>
    </location>
</feature>
<feature type="transmembrane region" description="Helical" evidence="1">
    <location>
        <begin position="31"/>
        <end position="51"/>
    </location>
</feature>
<dbReference type="Proteomes" id="UP000635983">
    <property type="component" value="Unassembled WGS sequence"/>
</dbReference>
<dbReference type="AlphaFoldDB" id="A0A917PMX2"/>
<name>A0A917PMX2_9PSED</name>
<keyword evidence="1" id="KW-0812">Transmembrane</keyword>
<feature type="transmembrane region" description="Helical" evidence="1">
    <location>
        <begin position="121"/>
        <end position="140"/>
    </location>
</feature>
<keyword evidence="1" id="KW-1133">Transmembrane helix</keyword>
<evidence type="ECO:0000313" key="3">
    <source>
        <dbReference type="Proteomes" id="UP000635983"/>
    </source>
</evidence>
<protein>
    <submittedName>
        <fullName evidence="2">Uncharacterized protein</fullName>
    </submittedName>
</protein>
<reference evidence="2" key="1">
    <citation type="journal article" date="2014" name="Int. J. Syst. Evol. Microbiol.">
        <title>Complete genome sequence of Corynebacterium casei LMG S-19264T (=DSM 44701T), isolated from a smear-ripened cheese.</title>
        <authorList>
            <consortium name="US DOE Joint Genome Institute (JGI-PGF)"/>
            <person name="Walter F."/>
            <person name="Albersmeier A."/>
            <person name="Kalinowski J."/>
            <person name="Ruckert C."/>
        </authorList>
    </citation>
    <scope>NUCLEOTIDE SEQUENCE</scope>
    <source>
        <strain evidence="2">JCM 30078</strain>
    </source>
</reference>
<reference evidence="2" key="2">
    <citation type="submission" date="2020-09" db="EMBL/GenBank/DDBJ databases">
        <authorList>
            <person name="Sun Q."/>
            <person name="Ohkuma M."/>
        </authorList>
    </citation>
    <scope>NUCLEOTIDE SEQUENCE</scope>
    <source>
        <strain evidence="2">JCM 30078</strain>
    </source>
</reference>
<feature type="transmembrane region" description="Helical" evidence="1">
    <location>
        <begin position="57"/>
        <end position="77"/>
    </location>
</feature>
<comment type="caution">
    <text evidence="2">The sequence shown here is derived from an EMBL/GenBank/DDBJ whole genome shotgun (WGS) entry which is preliminary data.</text>
</comment>
<sequence>MEKETDLFFAVKSKHEPTPTLHSETSMKWTLALPAILLGLVIAGEIGVGSASTLGLWNLPVAGFSAAFAVVVVAYLASPSHKRTATVVAFTCGAIAAWMLLEPAFLPENYGAGRAYQPTHLPIIFTYAGGLLGCLVALLIRRWTASNGAVKPTPPPRMGL</sequence>
<keyword evidence="3" id="KW-1185">Reference proteome</keyword>
<accession>A0A917PMX2</accession>
<proteinExistence type="predicted"/>
<evidence type="ECO:0000313" key="2">
    <source>
        <dbReference type="EMBL" id="GGJ85168.1"/>
    </source>
</evidence>
<organism evidence="2 3">
    <name type="scientific">Pseudomonas matsuisoli</name>
    <dbReference type="NCBI Taxonomy" id="1515666"/>
    <lineage>
        <taxon>Bacteria</taxon>
        <taxon>Pseudomonadati</taxon>
        <taxon>Pseudomonadota</taxon>
        <taxon>Gammaproteobacteria</taxon>
        <taxon>Pseudomonadales</taxon>
        <taxon>Pseudomonadaceae</taxon>
        <taxon>Pseudomonas</taxon>
    </lineage>
</organism>